<dbReference type="InterPro" id="IPR036095">
    <property type="entry name" value="PTS_EIIB-like_sf"/>
</dbReference>
<proteinExistence type="predicted"/>
<feature type="domain" description="PRD" evidence="8">
    <location>
        <begin position="289"/>
        <end position="397"/>
    </location>
</feature>
<protein>
    <submittedName>
        <fullName evidence="9">Phosphoenolpyruvate-dependent sugar phosphotransferase system, EIIA 2</fullName>
    </submittedName>
</protein>
<dbReference type="PROSITE" id="PS51094">
    <property type="entry name" value="PTS_EIIA_TYPE_2"/>
    <property type="match status" value="1"/>
</dbReference>
<evidence type="ECO:0000256" key="1">
    <source>
        <dbReference type="ARBA" id="ARBA00022679"/>
    </source>
</evidence>
<organism evidence="9 10">
    <name type="scientific">Anaerobutyricum hallii</name>
    <dbReference type="NCBI Taxonomy" id="39488"/>
    <lineage>
        <taxon>Bacteria</taxon>
        <taxon>Bacillati</taxon>
        <taxon>Bacillota</taxon>
        <taxon>Clostridia</taxon>
        <taxon>Lachnospirales</taxon>
        <taxon>Lachnospiraceae</taxon>
        <taxon>Anaerobutyricum</taxon>
    </lineage>
</organism>
<feature type="domain" description="PTS EIIB type-2" evidence="7">
    <location>
        <begin position="401"/>
        <end position="490"/>
    </location>
</feature>
<dbReference type="STRING" id="39488.ERS852450_01659"/>
<dbReference type="CDD" id="cd05568">
    <property type="entry name" value="PTS_IIB_bgl_like"/>
    <property type="match status" value="1"/>
</dbReference>
<evidence type="ECO:0000313" key="10">
    <source>
        <dbReference type="Proteomes" id="UP000217549"/>
    </source>
</evidence>
<evidence type="ECO:0000256" key="2">
    <source>
        <dbReference type="ARBA" id="ARBA00022737"/>
    </source>
</evidence>
<feature type="domain" description="PTS EIIA type-2" evidence="6">
    <location>
        <begin position="492"/>
        <end position="631"/>
    </location>
</feature>
<keyword evidence="9" id="KW-0670">Pyruvate</keyword>
<dbReference type="Gene3D" id="1.10.1790.10">
    <property type="entry name" value="PRD domain"/>
    <property type="match status" value="1"/>
</dbReference>
<dbReference type="RefSeq" id="WP_096239529.1">
    <property type="nucleotide sequence ID" value="NZ_LT907978.1"/>
</dbReference>
<reference evidence="10" key="1">
    <citation type="submission" date="2017-09" db="EMBL/GenBank/DDBJ databases">
        <authorList>
            <person name="Shetty A S."/>
        </authorList>
    </citation>
    <scope>NUCLEOTIDE SEQUENCE [LARGE SCALE GENOMIC DNA]</scope>
</reference>
<dbReference type="GO" id="GO:0006355">
    <property type="term" value="P:regulation of DNA-templated transcription"/>
    <property type="evidence" value="ECO:0007669"/>
    <property type="project" value="InterPro"/>
</dbReference>
<dbReference type="EMBL" id="LT907978">
    <property type="protein sequence ID" value="SOB71720.1"/>
    <property type="molecule type" value="Genomic_DNA"/>
</dbReference>
<evidence type="ECO:0000259" key="6">
    <source>
        <dbReference type="PROSITE" id="PS51094"/>
    </source>
</evidence>
<keyword evidence="3" id="KW-0805">Transcription regulation</keyword>
<sequence>MRFTRRDMMMIEYLRDYEVLELDSMSEYLGVSVKTLKNQLKELAEMLKEFGVDIRFVSGNQLMVRGHEKFAEVMSVSIPRFEMEFERRFLLLLVLHDNFLTIQEIADELLVSKSYAEKHLASIMKKYPEDIQAQRHYGIRYAASQNKRREVFVKILFPYLFGEDYIVALEQFDSLHFPLFHYFTRKQMERTRGAVLQLQGLEWFQLTDESLQQLFLYILFLVRHADSGNTERPAAIQEDFINTQEFDGLFEWIPGWCQEFGLPDSKEELRYMYTLLLSLRKQKIACQDQIMEKMRHPIQEILKGIAERLSVDFCNDEDLVEGLSSHIYTTILRGNHLDIETDAYMVKSMKRQYPFGFEMAAIAADYIADMYNLSMKENDLIYLAIHFQAAIERMKDEGEKTKIIIVCHFGAAAARIIRSKIERKLVGVKVTGMYSLQEFKSLSHLDCDCIVTTERILKADFPIIYISMALSEREMRKIEEGIKEIQVNHLLELNILEAIILPIEEKNMESAIRAMVQPLQEEDFVTEEYMQSVLSREEMSSTSLNYIALPHGNPAMVQNTRLVIGRMNQPLLWDDSKVSCAFLFAVSAEMLREKPILFNTFYRTMADPNVEESIKKLQMEKNLPDEVFRQKLFHILR</sequence>
<dbReference type="InterPro" id="IPR013011">
    <property type="entry name" value="PTS_EIIB_2"/>
</dbReference>
<dbReference type="InterPro" id="IPR050661">
    <property type="entry name" value="BglG_antiterminators"/>
</dbReference>
<dbReference type="GO" id="GO:0008982">
    <property type="term" value="F:protein-N(PI)-phosphohistidine-sugar phosphotransferase activity"/>
    <property type="evidence" value="ECO:0007669"/>
    <property type="project" value="InterPro"/>
</dbReference>
<evidence type="ECO:0000256" key="4">
    <source>
        <dbReference type="ARBA" id="ARBA00023159"/>
    </source>
</evidence>
<keyword evidence="4" id="KW-0010">Activator</keyword>
<keyword evidence="1 9" id="KW-0808">Transferase</keyword>
<dbReference type="SUPFAM" id="SSF63520">
    <property type="entry name" value="PTS-regulatory domain, PRD"/>
    <property type="match status" value="1"/>
</dbReference>
<name>A0A285PVA2_9FIRM</name>
<evidence type="ECO:0000259" key="7">
    <source>
        <dbReference type="PROSITE" id="PS51099"/>
    </source>
</evidence>
<keyword evidence="2" id="KW-0677">Repeat</keyword>
<evidence type="ECO:0000259" key="8">
    <source>
        <dbReference type="PROSITE" id="PS51372"/>
    </source>
</evidence>
<dbReference type="AlphaFoldDB" id="A0A285PVA2"/>
<dbReference type="SUPFAM" id="SSF55804">
    <property type="entry name" value="Phoshotransferase/anion transport protein"/>
    <property type="match status" value="1"/>
</dbReference>
<dbReference type="Gene3D" id="3.40.50.2300">
    <property type="match status" value="1"/>
</dbReference>
<dbReference type="Pfam" id="PF05043">
    <property type="entry name" value="Mga"/>
    <property type="match status" value="1"/>
</dbReference>
<dbReference type="KEGG" id="ehl:EHLA_0983"/>
<gene>
    <name evidence="9" type="ORF">EHLA_0983</name>
</gene>
<dbReference type="SUPFAM" id="SSF52794">
    <property type="entry name" value="PTS system IIB component-like"/>
    <property type="match status" value="1"/>
</dbReference>
<keyword evidence="10" id="KW-1185">Reference proteome</keyword>
<evidence type="ECO:0000256" key="3">
    <source>
        <dbReference type="ARBA" id="ARBA00023015"/>
    </source>
</evidence>
<evidence type="ECO:0000256" key="5">
    <source>
        <dbReference type="ARBA" id="ARBA00023163"/>
    </source>
</evidence>
<dbReference type="PANTHER" id="PTHR30185:SF18">
    <property type="entry name" value="TRANSCRIPTIONAL REGULATOR MTLR"/>
    <property type="match status" value="1"/>
</dbReference>
<dbReference type="InterPro" id="IPR002178">
    <property type="entry name" value="PTS_EIIA_type-2_dom"/>
</dbReference>
<evidence type="ECO:0000313" key="9">
    <source>
        <dbReference type="EMBL" id="SOB71720.1"/>
    </source>
</evidence>
<dbReference type="GO" id="GO:0009401">
    <property type="term" value="P:phosphoenolpyruvate-dependent sugar phosphotransferase system"/>
    <property type="evidence" value="ECO:0007669"/>
    <property type="project" value="InterPro"/>
</dbReference>
<dbReference type="Pfam" id="PF00874">
    <property type="entry name" value="PRD"/>
    <property type="match status" value="1"/>
</dbReference>
<dbReference type="PANTHER" id="PTHR30185">
    <property type="entry name" value="CRYPTIC BETA-GLUCOSIDE BGL OPERON ANTITERMINATOR"/>
    <property type="match status" value="1"/>
</dbReference>
<dbReference type="Pfam" id="PF00359">
    <property type="entry name" value="PTS_EIIA_2"/>
    <property type="match status" value="1"/>
</dbReference>
<dbReference type="InterPro" id="IPR016152">
    <property type="entry name" value="PTrfase/Anion_transptr"/>
</dbReference>
<dbReference type="Proteomes" id="UP000217549">
    <property type="component" value="Chromosome I"/>
</dbReference>
<accession>A0A285PVA2</accession>
<dbReference type="InterPro" id="IPR011608">
    <property type="entry name" value="PRD"/>
</dbReference>
<dbReference type="PROSITE" id="PS51099">
    <property type="entry name" value="PTS_EIIB_TYPE_2"/>
    <property type="match status" value="1"/>
</dbReference>
<dbReference type="Gene3D" id="3.40.930.10">
    <property type="entry name" value="Mannitol-specific EII, Chain A"/>
    <property type="match status" value="1"/>
</dbReference>
<keyword evidence="5" id="KW-0804">Transcription</keyword>
<dbReference type="InterPro" id="IPR036634">
    <property type="entry name" value="PRD_sf"/>
</dbReference>
<dbReference type="InterPro" id="IPR007737">
    <property type="entry name" value="Mga_HTH"/>
</dbReference>
<dbReference type="PROSITE" id="PS51372">
    <property type="entry name" value="PRD_2"/>
    <property type="match status" value="1"/>
</dbReference>